<dbReference type="PANTHER" id="PTHR15377:SF3">
    <property type="entry name" value="WW DOMAIN-CONTAINING PROTEIN"/>
    <property type="match status" value="1"/>
</dbReference>
<dbReference type="PROSITE" id="PS50020">
    <property type="entry name" value="WW_DOMAIN_2"/>
    <property type="match status" value="2"/>
</dbReference>
<dbReference type="Proteomes" id="UP000789739">
    <property type="component" value="Unassembled WGS sequence"/>
</dbReference>
<dbReference type="AlphaFoldDB" id="A0A9N9EZV4"/>
<comment type="caution">
    <text evidence="5">The sequence shown here is derived from an EMBL/GenBank/DDBJ whole genome shotgun (WGS) entry which is preliminary data.</text>
</comment>
<dbReference type="InterPro" id="IPR002713">
    <property type="entry name" value="FF_domain"/>
</dbReference>
<evidence type="ECO:0000256" key="2">
    <source>
        <dbReference type="SAM" id="MobiDB-lite"/>
    </source>
</evidence>
<feature type="domain" description="FF" evidence="4">
    <location>
        <begin position="423"/>
        <end position="485"/>
    </location>
</feature>
<dbReference type="SUPFAM" id="SSF81698">
    <property type="entry name" value="FF domain"/>
    <property type="match status" value="4"/>
</dbReference>
<dbReference type="SUPFAM" id="SSF51045">
    <property type="entry name" value="WW domain"/>
    <property type="match status" value="2"/>
</dbReference>
<dbReference type="PANTHER" id="PTHR15377">
    <property type="entry name" value="TRANSCRIPTION ELONGATION REGULATOR 1"/>
    <property type="match status" value="1"/>
</dbReference>
<dbReference type="Pfam" id="PF01846">
    <property type="entry name" value="FF"/>
    <property type="match status" value="3"/>
</dbReference>
<evidence type="ECO:0000259" key="4">
    <source>
        <dbReference type="PROSITE" id="PS51676"/>
    </source>
</evidence>
<dbReference type="SMART" id="SM00456">
    <property type="entry name" value="WW"/>
    <property type="match status" value="2"/>
</dbReference>
<dbReference type="OrthoDB" id="410044at2759"/>
<keyword evidence="1" id="KW-0677">Repeat</keyword>
<evidence type="ECO:0000259" key="3">
    <source>
        <dbReference type="PROSITE" id="PS50020"/>
    </source>
</evidence>
<protein>
    <submittedName>
        <fullName evidence="5">1915_t:CDS:1</fullName>
    </submittedName>
</protein>
<gene>
    <name evidence="5" type="ORF">PBRASI_LOCUS2596</name>
</gene>
<feature type="domain" description="WW" evidence="3">
    <location>
        <begin position="219"/>
        <end position="246"/>
    </location>
</feature>
<reference evidence="5" key="1">
    <citation type="submission" date="2021-06" db="EMBL/GenBank/DDBJ databases">
        <authorList>
            <person name="Kallberg Y."/>
            <person name="Tangrot J."/>
            <person name="Rosling A."/>
        </authorList>
    </citation>
    <scope>NUCLEOTIDE SEQUENCE</scope>
    <source>
        <strain evidence="5">BR232B</strain>
    </source>
</reference>
<dbReference type="InterPro" id="IPR001202">
    <property type="entry name" value="WW_dom"/>
</dbReference>
<feature type="compositionally biased region" description="Low complexity" evidence="2">
    <location>
        <begin position="35"/>
        <end position="64"/>
    </location>
</feature>
<feature type="domain" description="WW" evidence="3">
    <location>
        <begin position="95"/>
        <end position="128"/>
    </location>
</feature>
<dbReference type="InterPro" id="IPR036020">
    <property type="entry name" value="WW_dom_sf"/>
</dbReference>
<keyword evidence="6" id="KW-1185">Reference proteome</keyword>
<dbReference type="Pfam" id="PF00397">
    <property type="entry name" value="WW"/>
    <property type="match status" value="1"/>
</dbReference>
<dbReference type="GO" id="GO:0005634">
    <property type="term" value="C:nucleus"/>
    <property type="evidence" value="ECO:0007669"/>
    <property type="project" value="TreeGrafter"/>
</dbReference>
<feature type="compositionally biased region" description="Basic and acidic residues" evidence="2">
    <location>
        <begin position="276"/>
        <end position="290"/>
    </location>
</feature>
<evidence type="ECO:0000313" key="6">
    <source>
        <dbReference type="Proteomes" id="UP000789739"/>
    </source>
</evidence>
<dbReference type="GO" id="GO:0070063">
    <property type="term" value="F:RNA polymerase binding"/>
    <property type="evidence" value="ECO:0007669"/>
    <property type="project" value="InterPro"/>
</dbReference>
<dbReference type="InterPro" id="IPR036517">
    <property type="entry name" value="FF_domain_sf"/>
</dbReference>
<dbReference type="GO" id="GO:0003712">
    <property type="term" value="F:transcription coregulator activity"/>
    <property type="evidence" value="ECO:0007669"/>
    <property type="project" value="TreeGrafter"/>
</dbReference>
<feature type="domain" description="FF" evidence="4">
    <location>
        <begin position="498"/>
        <end position="556"/>
    </location>
</feature>
<dbReference type="EMBL" id="CAJVPI010000206">
    <property type="protein sequence ID" value="CAG8500783.1"/>
    <property type="molecule type" value="Genomic_DNA"/>
</dbReference>
<dbReference type="CDD" id="cd00201">
    <property type="entry name" value="WW"/>
    <property type="match status" value="2"/>
</dbReference>
<feature type="compositionally biased region" description="Polar residues" evidence="2">
    <location>
        <begin position="337"/>
        <end position="354"/>
    </location>
</feature>
<sequence>MEGAQDASQVDQQPDSKEDVTQQQPEQSLEEIAQKDQQTQQQQAQQERVQQQKPQKQDLQQQYHYQHHQHHQQSRTQPEKSIPLSSQSPLGPIRASLPPGWTEHRAPNGLFYYYNAATGQSTWERPITVFPPPPPILGGPPMGPPPIGLLPPGFNLSPFQSMSGVMPMPVQQSHLHPVQGFVQPTNQQAYVRKDKKKEKKKEKARGKNVSIRQIPGTSWYIVSTTEGNEFYYNSDTKQSVWEPPEEIKEPLKIFKEQERLAEEADNKASDSANTKRKVDDSGDRSSEEMNKRHRSSDEEGFEGTELTEDDIAFQLQFAEEQEQQSLLNEGAYIQNVGSGSTSANNENTAKNDNQNLREAELTNEERSILFKSLLRDMNVSPFAVWEKELPRIIHDPRYTLIATLKQRKELFDEYCKERVVELREEKKNKAKNQPPKEEYELLLKEEVTHRSHWDEFKWKFKRDPRFKNFSDDKARERMFRDYVKELKARESERRRAQQKKAEEKFVELLRETREIKSDSSWRKIKRLIDDDPRYDAIDSSKIKSKQSVYFGDYLIHLIFHIREEASLRDREAKVRKEMRRRNRDKEYAMKSAMREEAVRTFQTLLIDLVRTHEAKWEDKRPDLERDSRFHSEALSLDDKLKLYDEHINDLKLKRLKQFHELLDKHVKLDTTWIELLPIVKEDPRAVRLSKNESVLEEYFDAYLEARINKAKEESKELSKEISL</sequence>
<feature type="region of interest" description="Disordered" evidence="2">
    <location>
        <begin position="337"/>
        <end position="359"/>
    </location>
</feature>
<name>A0A9N9EZV4_9GLOM</name>
<feature type="domain" description="FF" evidence="4">
    <location>
        <begin position="362"/>
        <end position="417"/>
    </location>
</feature>
<evidence type="ECO:0000256" key="1">
    <source>
        <dbReference type="ARBA" id="ARBA00022737"/>
    </source>
</evidence>
<dbReference type="InterPro" id="IPR045148">
    <property type="entry name" value="TCRG1-like"/>
</dbReference>
<dbReference type="SMART" id="SM00441">
    <property type="entry name" value="FF"/>
    <property type="match status" value="5"/>
</dbReference>
<dbReference type="Gene3D" id="1.10.10.440">
    <property type="entry name" value="FF domain"/>
    <property type="match status" value="5"/>
</dbReference>
<dbReference type="PROSITE" id="PS51676">
    <property type="entry name" value="FF"/>
    <property type="match status" value="3"/>
</dbReference>
<feature type="region of interest" description="Disordered" evidence="2">
    <location>
        <begin position="261"/>
        <end position="304"/>
    </location>
</feature>
<evidence type="ECO:0000313" key="5">
    <source>
        <dbReference type="EMBL" id="CAG8500783.1"/>
    </source>
</evidence>
<accession>A0A9N9EZV4</accession>
<feature type="region of interest" description="Disordered" evidence="2">
    <location>
        <begin position="1"/>
        <end position="101"/>
    </location>
</feature>
<dbReference type="PROSITE" id="PS01159">
    <property type="entry name" value="WW_DOMAIN_1"/>
    <property type="match status" value="1"/>
</dbReference>
<feature type="compositionally biased region" description="Polar residues" evidence="2">
    <location>
        <begin position="1"/>
        <end position="13"/>
    </location>
</feature>
<dbReference type="Gene3D" id="2.20.70.10">
    <property type="match status" value="2"/>
</dbReference>
<organism evidence="5 6">
    <name type="scientific">Paraglomus brasilianum</name>
    <dbReference type="NCBI Taxonomy" id="144538"/>
    <lineage>
        <taxon>Eukaryota</taxon>
        <taxon>Fungi</taxon>
        <taxon>Fungi incertae sedis</taxon>
        <taxon>Mucoromycota</taxon>
        <taxon>Glomeromycotina</taxon>
        <taxon>Glomeromycetes</taxon>
        <taxon>Paraglomerales</taxon>
        <taxon>Paraglomeraceae</taxon>
        <taxon>Paraglomus</taxon>
    </lineage>
</organism>
<proteinExistence type="predicted"/>